<dbReference type="GO" id="GO:0009055">
    <property type="term" value="F:electron transfer activity"/>
    <property type="evidence" value="ECO:0007669"/>
    <property type="project" value="InterPro"/>
</dbReference>
<dbReference type="Proteomes" id="UP000250928">
    <property type="component" value="Unassembled WGS sequence"/>
</dbReference>
<comment type="caution">
    <text evidence="1">The sequence shown here is derived from an EMBL/GenBank/DDBJ whole genome shotgun (WGS) entry which is preliminary data.</text>
</comment>
<reference evidence="1 2" key="1">
    <citation type="submission" date="2018-01" db="EMBL/GenBank/DDBJ databases">
        <title>Novel co-symbiosis in the lucinid bivalve Phacoides pectinatus.</title>
        <authorList>
            <person name="Lim S.J."/>
            <person name="Davis B.G."/>
            <person name="Gill D.E."/>
            <person name="Engel A.S."/>
            <person name="Anderson L.C."/>
            <person name="Campbell B.J."/>
        </authorList>
    </citation>
    <scope>NUCLEOTIDE SEQUENCE [LARGE SCALE GENOMIC DNA]</scope>
    <source>
        <strain evidence="1">N3_P5</strain>
    </source>
</reference>
<dbReference type="InterPro" id="IPR036909">
    <property type="entry name" value="Cyt_c-like_dom_sf"/>
</dbReference>
<dbReference type="GO" id="GO:0020037">
    <property type="term" value="F:heme binding"/>
    <property type="evidence" value="ECO:0007669"/>
    <property type="project" value="InterPro"/>
</dbReference>
<evidence type="ECO:0000313" key="1">
    <source>
        <dbReference type="EMBL" id="PUE05009.1"/>
    </source>
</evidence>
<protein>
    <submittedName>
        <fullName evidence="1">Green heme protein</fullName>
    </submittedName>
</protein>
<name>A0A6N4E2B4_9GAMM</name>
<gene>
    <name evidence="1" type="ORF">C3L24_02165</name>
</gene>
<dbReference type="SUPFAM" id="SSF46626">
    <property type="entry name" value="Cytochrome c"/>
    <property type="match status" value="1"/>
</dbReference>
<evidence type="ECO:0000313" key="2">
    <source>
        <dbReference type="Proteomes" id="UP000250928"/>
    </source>
</evidence>
<proteinExistence type="predicted"/>
<accession>A0A6N4E2B4</accession>
<dbReference type="EMBL" id="PQCO01000101">
    <property type="protein sequence ID" value="PUE05009.1"/>
    <property type="molecule type" value="Genomic_DNA"/>
</dbReference>
<organism evidence="1 2">
    <name type="scientific">Candidatus Sedimenticola endophacoides</name>
    <dbReference type="NCBI Taxonomy" id="2548426"/>
    <lineage>
        <taxon>Bacteria</taxon>
        <taxon>Pseudomonadati</taxon>
        <taxon>Pseudomonadota</taxon>
        <taxon>Gammaproteobacteria</taxon>
        <taxon>Chromatiales</taxon>
        <taxon>Sedimenticolaceae</taxon>
        <taxon>Sedimenticola</taxon>
    </lineage>
</organism>
<dbReference type="Gene3D" id="1.10.760.10">
    <property type="entry name" value="Cytochrome c-like domain"/>
    <property type="match status" value="1"/>
</dbReference>
<dbReference type="AlphaFoldDB" id="A0A6N4E2B4"/>
<sequence>MLTTVRADPPDAAAGRQLLDEHCYACHGDEVYTRPDRRFNTRSSLATQVQRCQLAQNLQWFDEDVENVTEYLSDRFYHFGK</sequence>